<organism evidence="2 3">
    <name type="scientific">Pendulispora rubella</name>
    <dbReference type="NCBI Taxonomy" id="2741070"/>
    <lineage>
        <taxon>Bacteria</taxon>
        <taxon>Pseudomonadati</taxon>
        <taxon>Myxococcota</taxon>
        <taxon>Myxococcia</taxon>
        <taxon>Myxococcales</taxon>
        <taxon>Sorangiineae</taxon>
        <taxon>Pendulisporaceae</taxon>
        <taxon>Pendulispora</taxon>
    </lineage>
</organism>
<feature type="transmembrane region" description="Helical" evidence="1">
    <location>
        <begin position="516"/>
        <end position="536"/>
    </location>
</feature>
<dbReference type="Pfam" id="PF13367">
    <property type="entry name" value="PrsW-protease"/>
    <property type="match status" value="1"/>
</dbReference>
<gene>
    <name evidence="2" type="ORF">LVJ94_40355</name>
</gene>
<proteinExistence type="predicted"/>
<keyword evidence="2" id="KW-0645">Protease</keyword>
<name>A0ABZ2L3C5_9BACT</name>
<dbReference type="RefSeq" id="WP_394832774.1">
    <property type="nucleotide sequence ID" value="NZ_CP089929.1"/>
</dbReference>
<keyword evidence="1" id="KW-0812">Transmembrane</keyword>
<evidence type="ECO:0000256" key="1">
    <source>
        <dbReference type="SAM" id="Phobius"/>
    </source>
</evidence>
<dbReference type="InterPro" id="IPR026898">
    <property type="entry name" value="PrsW"/>
</dbReference>
<feature type="transmembrane region" description="Helical" evidence="1">
    <location>
        <begin position="455"/>
        <end position="476"/>
    </location>
</feature>
<keyword evidence="2" id="KW-0482">Metalloprotease</keyword>
<feature type="transmembrane region" description="Helical" evidence="1">
    <location>
        <begin position="488"/>
        <end position="510"/>
    </location>
</feature>
<keyword evidence="3" id="KW-1185">Reference proteome</keyword>
<reference evidence="2" key="1">
    <citation type="submission" date="2021-12" db="EMBL/GenBank/DDBJ databases">
        <title>Discovery of the Pendulisporaceae a myxobacterial family with distinct sporulation behavior and unique specialized metabolism.</title>
        <authorList>
            <person name="Garcia R."/>
            <person name="Popoff A."/>
            <person name="Bader C.D."/>
            <person name="Loehr J."/>
            <person name="Walesch S."/>
            <person name="Walt C."/>
            <person name="Boldt J."/>
            <person name="Bunk B."/>
            <person name="Haeckl F.J.F.P.J."/>
            <person name="Gunesch A.P."/>
            <person name="Birkelbach J."/>
            <person name="Nuebel U."/>
            <person name="Pietschmann T."/>
            <person name="Bach T."/>
            <person name="Mueller R."/>
        </authorList>
    </citation>
    <scope>NUCLEOTIDE SEQUENCE</scope>
    <source>
        <strain evidence="2">MSr11367</strain>
    </source>
</reference>
<accession>A0ABZ2L3C5</accession>
<dbReference type="PANTHER" id="PTHR36844">
    <property type="entry name" value="PROTEASE PRSW"/>
    <property type="match status" value="1"/>
</dbReference>
<keyword evidence="1" id="KW-0472">Membrane</keyword>
<dbReference type="PANTHER" id="PTHR36844:SF1">
    <property type="entry name" value="PROTEASE PRSW"/>
    <property type="match status" value="1"/>
</dbReference>
<feature type="transmembrane region" description="Helical" evidence="1">
    <location>
        <begin position="295"/>
        <end position="316"/>
    </location>
</feature>
<feature type="transmembrane region" description="Helical" evidence="1">
    <location>
        <begin position="265"/>
        <end position="283"/>
    </location>
</feature>
<dbReference type="GO" id="GO:0008237">
    <property type="term" value="F:metallopeptidase activity"/>
    <property type="evidence" value="ECO:0007669"/>
    <property type="project" value="UniProtKB-KW"/>
</dbReference>
<feature type="transmembrane region" description="Helical" evidence="1">
    <location>
        <begin position="401"/>
        <end position="419"/>
    </location>
</feature>
<keyword evidence="2" id="KW-0378">Hydrolase</keyword>
<feature type="transmembrane region" description="Helical" evidence="1">
    <location>
        <begin position="15"/>
        <end position="37"/>
    </location>
</feature>
<evidence type="ECO:0000313" key="3">
    <source>
        <dbReference type="Proteomes" id="UP001374803"/>
    </source>
</evidence>
<protein>
    <submittedName>
        <fullName evidence="2">PrsW family intramembrane metalloprotease</fullName>
    </submittedName>
</protein>
<dbReference type="EMBL" id="CP089983">
    <property type="protein sequence ID" value="WXB03147.1"/>
    <property type="molecule type" value="Genomic_DNA"/>
</dbReference>
<sequence length="542" mass="60219">MFTRLFVTRSGQERLLVPGLVAFLLTLAVGFAIASYWSHRATTDEERAAALANGKQFAAAEAIYVRLLHERPSVPLVLAFLDNHERAITDRIRRRLQGEAYDPIAEHAAGALLNDDTLDEVLWRDLPPDITLVARFWRGVEADAVPRHVREQMLAGAKGEPPVPWYNHLLAREAQQSGAPMEAAIYFEREGLTFPERAGDVDIALNLWMNAGAWDHVRDRLQDARVFKAAGPLTKYRFAVNERDWKGAALQLWVNWKQRWQGMGLLMSAVSALAWAFVCGRLGKLGERPWFRLPLYIVAFGLGVASVIPTMFLIAVEESRLRLIETGDMVRDILFFVFGVGLREEASKLLLFLPLVPILRKWGDRLDVLVAGAMVGLGFAAEENIDYIAQGAVHSGLARFLTANFLHMAMTGILATALFEFIEDGERHASNFLRTSLFVVGLHGAYDFFLSHEEMGGSFIAMAVFLFLTKPFLEAVDAARRRADKGISLLQAFVLAISVVTGVTFVYASGAMGPQQAAATMLQGLLGIAILLFFFVRELRAM</sequence>
<evidence type="ECO:0000313" key="2">
    <source>
        <dbReference type="EMBL" id="WXB03147.1"/>
    </source>
</evidence>
<keyword evidence="1" id="KW-1133">Transmembrane helix</keyword>
<dbReference type="Proteomes" id="UP001374803">
    <property type="component" value="Chromosome"/>
</dbReference>